<dbReference type="EMBL" id="VOSB01000014">
    <property type="protein sequence ID" value="TXE17081.1"/>
    <property type="molecule type" value="Genomic_DNA"/>
</dbReference>
<protein>
    <submittedName>
        <fullName evidence="1">Uncharacterized protein</fullName>
    </submittedName>
</protein>
<comment type="caution">
    <text evidence="1">The sequence shown here is derived from an EMBL/GenBank/DDBJ whole genome shotgun (WGS) entry which is preliminary data.</text>
</comment>
<accession>A0A5C7B5P4</accession>
<sequence length="150" mass="16489">MSFITKLKSAFGNSNASKTVATQDTTDAIMKDVDNKPFAISDQNVLYAGLNELGGYFCFQTVIVGTLEVKTKKGAQLTIVGKDLNLVLKSESVEFETEATALKGRMVTKIDFQIDEKNAGKIDPLKIDELTLNCKKHEIVFTAIAHDQKQ</sequence>
<gene>
    <name evidence="1" type="ORF">ES692_10495</name>
</gene>
<dbReference type="OrthoDB" id="1201645at2"/>
<evidence type="ECO:0000313" key="1">
    <source>
        <dbReference type="EMBL" id="TXE17081.1"/>
    </source>
</evidence>
<name>A0A5C7B5P4_9FLAO</name>
<dbReference type="RefSeq" id="WP_147231710.1">
    <property type="nucleotide sequence ID" value="NZ_VOSB01000014.1"/>
</dbReference>
<keyword evidence="2" id="KW-1185">Reference proteome</keyword>
<dbReference type="Proteomes" id="UP000321938">
    <property type="component" value="Unassembled WGS sequence"/>
</dbReference>
<reference evidence="1 2" key="1">
    <citation type="submission" date="2019-08" db="EMBL/GenBank/DDBJ databases">
        <title>Genome of Psychroserpens burtonensis ACAM 167.</title>
        <authorList>
            <person name="Bowman J.P."/>
        </authorList>
    </citation>
    <scope>NUCLEOTIDE SEQUENCE [LARGE SCALE GENOMIC DNA]</scope>
    <source>
        <strain evidence="1 2">ACAM 167</strain>
    </source>
</reference>
<proteinExistence type="predicted"/>
<evidence type="ECO:0000313" key="2">
    <source>
        <dbReference type="Proteomes" id="UP000321938"/>
    </source>
</evidence>
<dbReference type="AlphaFoldDB" id="A0A5C7B5P4"/>
<organism evidence="1 2">
    <name type="scientific">Psychroserpens burtonensis</name>
    <dbReference type="NCBI Taxonomy" id="49278"/>
    <lineage>
        <taxon>Bacteria</taxon>
        <taxon>Pseudomonadati</taxon>
        <taxon>Bacteroidota</taxon>
        <taxon>Flavobacteriia</taxon>
        <taxon>Flavobacteriales</taxon>
        <taxon>Flavobacteriaceae</taxon>
        <taxon>Psychroserpens</taxon>
    </lineage>
</organism>